<evidence type="ECO:0000313" key="10">
    <source>
        <dbReference type="EMBL" id="PZF71705.1"/>
    </source>
</evidence>
<protein>
    <recommendedName>
        <fullName evidence="9">ABC transmembrane type-2 domain-containing protein</fullName>
    </recommendedName>
</protein>
<dbReference type="GO" id="GO:0140359">
    <property type="term" value="F:ABC-type transporter activity"/>
    <property type="evidence" value="ECO:0007669"/>
    <property type="project" value="InterPro"/>
</dbReference>
<evidence type="ECO:0000256" key="5">
    <source>
        <dbReference type="ARBA" id="ARBA00022692"/>
    </source>
</evidence>
<dbReference type="GO" id="GO:0005886">
    <property type="term" value="C:plasma membrane"/>
    <property type="evidence" value="ECO:0007669"/>
    <property type="project" value="UniProtKB-SubCell"/>
</dbReference>
<reference evidence="10 11" key="1">
    <citation type="submission" date="2018-06" db="EMBL/GenBank/DDBJ databases">
        <title>Mucibacter soli gen. nov., sp. nov., a new member of the family Chitinophagaceae producing mucin.</title>
        <authorList>
            <person name="Kim M.-K."/>
            <person name="Park S."/>
            <person name="Kim T.-S."/>
            <person name="Joung Y."/>
            <person name="Han J.-H."/>
            <person name="Kim S.B."/>
        </authorList>
    </citation>
    <scope>NUCLEOTIDE SEQUENCE [LARGE SCALE GENOMIC DNA]</scope>
    <source>
        <strain evidence="10 11">R1-15</strain>
    </source>
</reference>
<keyword evidence="5 8" id="KW-0812">Transmembrane</keyword>
<evidence type="ECO:0000256" key="3">
    <source>
        <dbReference type="ARBA" id="ARBA00022448"/>
    </source>
</evidence>
<proteinExistence type="inferred from homology"/>
<keyword evidence="4" id="KW-1003">Cell membrane</keyword>
<dbReference type="PROSITE" id="PS51012">
    <property type="entry name" value="ABC_TM2"/>
    <property type="match status" value="1"/>
</dbReference>
<evidence type="ECO:0000256" key="1">
    <source>
        <dbReference type="ARBA" id="ARBA00004651"/>
    </source>
</evidence>
<keyword evidence="11" id="KW-1185">Reference proteome</keyword>
<name>A0A2W2A8R7_9BACT</name>
<keyword evidence="6 8" id="KW-1133">Transmembrane helix</keyword>
<feature type="transmembrane region" description="Helical" evidence="8">
    <location>
        <begin position="315"/>
        <end position="334"/>
    </location>
</feature>
<dbReference type="InterPro" id="IPR047817">
    <property type="entry name" value="ABC2_TM_bact-type"/>
</dbReference>
<feature type="transmembrane region" description="Helical" evidence="8">
    <location>
        <begin position="346"/>
        <end position="366"/>
    </location>
</feature>
<evidence type="ECO:0000256" key="7">
    <source>
        <dbReference type="ARBA" id="ARBA00023136"/>
    </source>
</evidence>
<feature type="domain" description="ABC transmembrane type-2" evidence="9">
    <location>
        <begin position="188"/>
        <end position="427"/>
    </location>
</feature>
<evidence type="ECO:0000256" key="6">
    <source>
        <dbReference type="ARBA" id="ARBA00022989"/>
    </source>
</evidence>
<organism evidence="10 11">
    <name type="scientific">Taibaiella soli</name>
    <dbReference type="NCBI Taxonomy" id="1649169"/>
    <lineage>
        <taxon>Bacteria</taxon>
        <taxon>Pseudomonadati</taxon>
        <taxon>Bacteroidota</taxon>
        <taxon>Chitinophagia</taxon>
        <taxon>Chitinophagales</taxon>
        <taxon>Chitinophagaceae</taxon>
        <taxon>Taibaiella</taxon>
    </lineage>
</organism>
<evidence type="ECO:0000313" key="11">
    <source>
        <dbReference type="Proteomes" id="UP000248745"/>
    </source>
</evidence>
<dbReference type="EMBL" id="QKTW01000022">
    <property type="protein sequence ID" value="PZF71705.1"/>
    <property type="molecule type" value="Genomic_DNA"/>
</dbReference>
<comment type="subcellular location">
    <subcellularLocation>
        <location evidence="1">Cell membrane</location>
        <topology evidence="1">Multi-pass membrane protein</topology>
    </subcellularLocation>
</comment>
<keyword evidence="7 8" id="KW-0472">Membrane</keyword>
<feature type="transmembrane region" description="Helical" evidence="8">
    <location>
        <begin position="20"/>
        <end position="39"/>
    </location>
</feature>
<comment type="similarity">
    <text evidence="2">Belongs to the ABC-2 integral membrane protein family.</text>
</comment>
<accession>A0A2W2A8R7</accession>
<dbReference type="InterPro" id="IPR051449">
    <property type="entry name" value="ABC-2_transporter_component"/>
</dbReference>
<dbReference type="InterPro" id="IPR013525">
    <property type="entry name" value="ABC2_TM"/>
</dbReference>
<dbReference type="PANTHER" id="PTHR30294:SF38">
    <property type="entry name" value="TRANSPORT PERMEASE PROTEIN"/>
    <property type="match status" value="1"/>
</dbReference>
<dbReference type="Proteomes" id="UP000248745">
    <property type="component" value="Unassembled WGS sequence"/>
</dbReference>
<sequence length="432" mass="47666">MKKIFATIIKEWTLLRRDVAGLALLLLMPALLIIVMALVQDAPFRDYQEIRFDLLFADNDKGSVATEIKNGLRQSPNFRVIDSIDGQLLSEEKLKTLLHDGKYRVGIVIPKGATAEIANSANLVANNIAEKLGMGVLPTRSSRDSMYVRMYFDPVTKPTFRMSVSFALDKYVTYSCSEVLVQRLSRISRTTGDTAAPSADFKKIFQGIGVKEQQLDGMSYHKTEINSVQHNVPAWAIFGMFFIVVTIAGSMIKEREEGSALRIALIPNSLRPVAAGKILFYVIVCTVQFILMLGIGLWVLPLFGLSHLYLGSQPVALLPMVIAIALAATSYGYFVGSIFKTANQALSFGAISIVILSALGGIWVPVDILPPLMQKIAVLSPLHWALDGINQLLLRNLGIGSIWLHVAVLLAFSLLLWLISTYKNRRRIQSVS</sequence>
<evidence type="ECO:0000256" key="2">
    <source>
        <dbReference type="ARBA" id="ARBA00007783"/>
    </source>
</evidence>
<feature type="transmembrane region" description="Helical" evidence="8">
    <location>
        <begin position="232"/>
        <end position="252"/>
    </location>
</feature>
<comment type="caution">
    <text evidence="10">The sequence shown here is derived from an EMBL/GenBank/DDBJ whole genome shotgun (WGS) entry which is preliminary data.</text>
</comment>
<dbReference type="AlphaFoldDB" id="A0A2W2A8R7"/>
<evidence type="ECO:0000256" key="8">
    <source>
        <dbReference type="SAM" id="Phobius"/>
    </source>
</evidence>
<feature type="transmembrane region" description="Helical" evidence="8">
    <location>
        <begin position="402"/>
        <end position="419"/>
    </location>
</feature>
<keyword evidence="3" id="KW-0813">Transport</keyword>
<dbReference type="PANTHER" id="PTHR30294">
    <property type="entry name" value="MEMBRANE COMPONENT OF ABC TRANSPORTER YHHJ-RELATED"/>
    <property type="match status" value="1"/>
</dbReference>
<dbReference type="OrthoDB" id="266913at2"/>
<dbReference type="RefSeq" id="WP_111000079.1">
    <property type="nucleotide sequence ID" value="NZ_QKTW01000022.1"/>
</dbReference>
<dbReference type="Pfam" id="PF12698">
    <property type="entry name" value="ABC2_membrane_3"/>
    <property type="match status" value="1"/>
</dbReference>
<feature type="transmembrane region" description="Helical" evidence="8">
    <location>
        <begin position="278"/>
        <end position="303"/>
    </location>
</feature>
<evidence type="ECO:0000256" key="4">
    <source>
        <dbReference type="ARBA" id="ARBA00022475"/>
    </source>
</evidence>
<gene>
    <name evidence="10" type="ORF">DN068_16685</name>
</gene>
<evidence type="ECO:0000259" key="9">
    <source>
        <dbReference type="PROSITE" id="PS51012"/>
    </source>
</evidence>